<proteinExistence type="predicted"/>
<organism evidence="2 3">
    <name type="scientific">Acanthoscelides obtectus</name>
    <name type="common">Bean weevil</name>
    <name type="synonym">Bruchus obtectus</name>
    <dbReference type="NCBI Taxonomy" id="200917"/>
    <lineage>
        <taxon>Eukaryota</taxon>
        <taxon>Metazoa</taxon>
        <taxon>Ecdysozoa</taxon>
        <taxon>Arthropoda</taxon>
        <taxon>Hexapoda</taxon>
        <taxon>Insecta</taxon>
        <taxon>Pterygota</taxon>
        <taxon>Neoptera</taxon>
        <taxon>Endopterygota</taxon>
        <taxon>Coleoptera</taxon>
        <taxon>Polyphaga</taxon>
        <taxon>Cucujiformia</taxon>
        <taxon>Chrysomeloidea</taxon>
        <taxon>Chrysomelidae</taxon>
        <taxon>Bruchinae</taxon>
        <taxon>Bruchini</taxon>
        <taxon>Acanthoscelides</taxon>
    </lineage>
</organism>
<dbReference type="AlphaFoldDB" id="A0A9P0VS36"/>
<dbReference type="EMBL" id="CAKOFQ010009809">
    <property type="protein sequence ID" value="CAH2018532.1"/>
    <property type="molecule type" value="Genomic_DNA"/>
</dbReference>
<dbReference type="Pfam" id="PF00498">
    <property type="entry name" value="FHA"/>
    <property type="match status" value="2"/>
</dbReference>
<dbReference type="InterPro" id="IPR050923">
    <property type="entry name" value="Cell_Proc_Reg/RNA_Proc"/>
</dbReference>
<sequence>MTDPDIPGTLTPSEDPQESTKWGKLVGLIPCLQNVELINDRFKVGRSTTCDVVIGNSIGQGIIGSISKEHFLIIKESSKVYLVDTSKNGTYKNGERIKKNEKTPLKDGDKIAIGSHSHHDLYETTVSVGRSSDCDISLSNAKIDPKIKAIFSKQQFVINKDCEKGVTFIKDLSTYGTYLNGVCIGKNKQNVLQRDDVIAIGKPDRNGEPKIFL</sequence>
<dbReference type="PROSITE" id="PS50006">
    <property type="entry name" value="FHA_DOMAIN"/>
    <property type="match status" value="2"/>
</dbReference>
<feature type="domain" description="FHA" evidence="1">
    <location>
        <begin position="42"/>
        <end position="97"/>
    </location>
</feature>
<dbReference type="InterPro" id="IPR000253">
    <property type="entry name" value="FHA_dom"/>
</dbReference>
<comment type="caution">
    <text evidence="2">The sequence shown here is derived from an EMBL/GenBank/DDBJ whole genome shotgun (WGS) entry which is preliminary data.</text>
</comment>
<protein>
    <recommendedName>
        <fullName evidence="1">FHA domain-containing protein</fullName>
    </recommendedName>
</protein>
<dbReference type="PANTHER" id="PTHR23308">
    <property type="entry name" value="NUCLEAR INHIBITOR OF PROTEIN PHOSPHATASE-1"/>
    <property type="match status" value="1"/>
</dbReference>
<dbReference type="SUPFAM" id="SSF49879">
    <property type="entry name" value="SMAD/FHA domain"/>
    <property type="match status" value="2"/>
</dbReference>
<evidence type="ECO:0000259" key="1">
    <source>
        <dbReference type="PROSITE" id="PS50006"/>
    </source>
</evidence>
<feature type="domain" description="FHA" evidence="1">
    <location>
        <begin position="126"/>
        <end position="184"/>
    </location>
</feature>
<dbReference type="Proteomes" id="UP001152888">
    <property type="component" value="Unassembled WGS sequence"/>
</dbReference>
<dbReference type="OrthoDB" id="1305878at2759"/>
<evidence type="ECO:0000313" key="3">
    <source>
        <dbReference type="Proteomes" id="UP001152888"/>
    </source>
</evidence>
<name>A0A9P0VS36_ACAOB</name>
<dbReference type="Gene3D" id="2.60.200.20">
    <property type="match status" value="2"/>
</dbReference>
<gene>
    <name evidence="2" type="ORF">ACAOBT_LOCUS36672</name>
</gene>
<dbReference type="SMART" id="SM00240">
    <property type="entry name" value="FHA"/>
    <property type="match status" value="2"/>
</dbReference>
<accession>A0A9P0VS36</accession>
<reference evidence="2" key="1">
    <citation type="submission" date="2022-03" db="EMBL/GenBank/DDBJ databases">
        <authorList>
            <person name="Sayadi A."/>
        </authorList>
    </citation>
    <scope>NUCLEOTIDE SEQUENCE</scope>
</reference>
<evidence type="ECO:0000313" key="2">
    <source>
        <dbReference type="EMBL" id="CAH2018532.1"/>
    </source>
</evidence>
<keyword evidence="3" id="KW-1185">Reference proteome</keyword>
<dbReference type="InterPro" id="IPR008984">
    <property type="entry name" value="SMAD_FHA_dom_sf"/>
</dbReference>